<reference evidence="3" key="1">
    <citation type="journal article" date="2015" name="BMC Genomics">
        <title>Draft genome of a commonly misdiagnosed multidrug resistant pathogen Candida auris.</title>
        <authorList>
            <person name="Chatterjee S."/>
            <person name="Alampalli S.V."/>
            <person name="Nageshan R.K."/>
            <person name="Chettiar S.T."/>
            <person name="Joshi S."/>
            <person name="Tatu U.S."/>
        </authorList>
    </citation>
    <scope>NUCLEOTIDE SEQUENCE [LARGE SCALE GENOMIC DNA]</scope>
    <source>
        <strain evidence="3">6684</strain>
    </source>
</reference>
<evidence type="ECO:0000313" key="3">
    <source>
        <dbReference type="Proteomes" id="UP000037122"/>
    </source>
</evidence>
<dbReference type="Proteomes" id="UP000037122">
    <property type="component" value="Unassembled WGS sequence"/>
</dbReference>
<dbReference type="GO" id="GO:0006360">
    <property type="term" value="P:transcription by RNA polymerase I"/>
    <property type="evidence" value="ECO:0007669"/>
    <property type="project" value="InterPro"/>
</dbReference>
<dbReference type="VEuPathDB" id="FungiDB:B9J08_005480"/>
<evidence type="ECO:0000256" key="1">
    <source>
        <dbReference type="SAM" id="MobiDB-lite"/>
    </source>
</evidence>
<name>A0A0L0NRW4_CANAR</name>
<gene>
    <name evidence="2" type="ORF">QG37_06779</name>
</gene>
<proteinExistence type="predicted"/>
<dbReference type="VEuPathDB" id="FungiDB:CJJ09_003858"/>
<evidence type="ECO:0000313" key="2">
    <source>
        <dbReference type="EMBL" id="KND96907.1"/>
    </source>
</evidence>
<dbReference type="VEuPathDB" id="FungiDB:CJJ07_002995"/>
<dbReference type="PANTHER" id="PTHR28054:SF1">
    <property type="entry name" value="RNA POLYMERASE I-SPECIFIC TRANSCRIPTION INITIATION FACTOR RRN10"/>
    <property type="match status" value="1"/>
</dbReference>
<accession>A0A0L0NRW4</accession>
<comment type="caution">
    <text evidence="2">The sequence shown here is derived from an EMBL/GenBank/DDBJ whole genome shotgun (WGS) entry which is preliminary data.</text>
</comment>
<dbReference type="VEuPathDB" id="FungiDB:CJI96_0004749"/>
<dbReference type="EMBL" id="LGST01000048">
    <property type="protein sequence ID" value="KND96907.1"/>
    <property type="molecule type" value="Genomic_DNA"/>
</dbReference>
<feature type="compositionally biased region" description="Low complexity" evidence="1">
    <location>
        <begin position="230"/>
        <end position="256"/>
    </location>
</feature>
<dbReference type="AlphaFoldDB" id="A0A0L0NRW4"/>
<dbReference type="Pfam" id="PF05234">
    <property type="entry name" value="UAF_Rrn10"/>
    <property type="match status" value="1"/>
</dbReference>
<feature type="compositionally biased region" description="Acidic residues" evidence="1">
    <location>
        <begin position="270"/>
        <end position="282"/>
    </location>
</feature>
<dbReference type="VEuPathDB" id="FungiDB:CJJ09_003859"/>
<sequence length="304" mass="33557">MKKHKPSFRQLWCANVFDACNDKYVKDAQIDTDAVLRSKHHEASFTKNKQRKIIVDTEASDYEDIFIDKGTPIGPDDILEAVKPLALKIPTPRREEIKNLPLSDLLRALHYYSSYSGLQEHSCDETALLSLGMLVEQWADELVTDDFAKMFAEPEMNMDGEMLPRDEQHELDALGNYTQDVESEESDIISLDLEPSDEDHDVTSESEENEENDQHHAIQTSELESGVGGSTISDATSISSSELDSSSSSVSNAEVSQKIVPHNTTKADLPDESNESSSEESSDTSSSSSDSGSSSSENSEPVDD</sequence>
<protein>
    <submittedName>
        <fullName evidence="2">Uncharacterized protein</fullName>
    </submittedName>
</protein>
<feature type="compositionally biased region" description="Acidic residues" evidence="1">
    <location>
        <begin position="194"/>
        <end position="211"/>
    </location>
</feature>
<organism evidence="2 3">
    <name type="scientific">Candidozyma auris</name>
    <name type="common">Yeast</name>
    <name type="synonym">Candida auris</name>
    <dbReference type="NCBI Taxonomy" id="498019"/>
    <lineage>
        <taxon>Eukaryota</taxon>
        <taxon>Fungi</taxon>
        <taxon>Dikarya</taxon>
        <taxon>Ascomycota</taxon>
        <taxon>Saccharomycotina</taxon>
        <taxon>Pichiomycetes</taxon>
        <taxon>Metschnikowiaceae</taxon>
        <taxon>Candidozyma</taxon>
    </lineage>
</organism>
<dbReference type="VEuPathDB" id="FungiDB:QG37_06779"/>
<dbReference type="VEuPathDB" id="FungiDB:CJI97_005563"/>
<feature type="compositionally biased region" description="Low complexity" evidence="1">
    <location>
        <begin position="283"/>
        <end position="304"/>
    </location>
</feature>
<dbReference type="PANTHER" id="PTHR28054">
    <property type="entry name" value="RNA POLYMERASE I-SPECIFIC TRANSCRIPTION INITIATION FACTOR RRN10"/>
    <property type="match status" value="1"/>
</dbReference>
<dbReference type="InterPro" id="IPR022793">
    <property type="entry name" value="Rrn10"/>
</dbReference>
<feature type="region of interest" description="Disordered" evidence="1">
    <location>
        <begin position="179"/>
        <end position="304"/>
    </location>
</feature>